<comment type="caution">
    <text evidence="1">The sequence shown here is derived from an EMBL/GenBank/DDBJ whole genome shotgun (WGS) entry which is preliminary data.</text>
</comment>
<accession>A0ABS1JH17</accession>
<sequence>MSPSLAALCCLQAWEQGAAIPGGIAFERLLRRIALDHSPASLARIDTFLDALRTARRPQREVFLAERASLNLLDLLAFHVGDVIGRALRCAPEWQSREPVASASGQHPAQGFEQSLACSFPGAAIPPGEYAPLAPICDRLFGTRRDDGVAARAGALLPAALRGSTRPLAGAPAFGYPLRLQDALARCSPQQRADLEPVPPAPAARQALPSSFAAAPEVLRCGRPAWGAVVQADETLARPRAEGGGLADVVYDPRGRAPAAALDEVAQVLSALQARPVAEPGLPEFSAWLAGAGPAACGLDVPAVISPYPLKIAATWMAHRHLPGGMLAQRSFPVVTSKAHPGVVLLLPAPLWPAPLLQAWAS</sequence>
<evidence type="ECO:0000313" key="1">
    <source>
        <dbReference type="EMBL" id="MBL0423497.1"/>
    </source>
</evidence>
<gene>
    <name evidence="1" type="ORF">JI746_00115</name>
</gene>
<keyword evidence="2" id="KW-1185">Reference proteome</keyword>
<organism evidence="1 2">
    <name type="scientific">Ramlibacter alkalitolerans</name>
    <dbReference type="NCBI Taxonomy" id="2039631"/>
    <lineage>
        <taxon>Bacteria</taxon>
        <taxon>Pseudomonadati</taxon>
        <taxon>Pseudomonadota</taxon>
        <taxon>Betaproteobacteria</taxon>
        <taxon>Burkholderiales</taxon>
        <taxon>Comamonadaceae</taxon>
        <taxon>Ramlibacter</taxon>
    </lineage>
</organism>
<dbReference type="Proteomes" id="UP000622707">
    <property type="component" value="Unassembled WGS sequence"/>
</dbReference>
<evidence type="ECO:0000313" key="2">
    <source>
        <dbReference type="Proteomes" id="UP000622707"/>
    </source>
</evidence>
<reference evidence="1 2" key="1">
    <citation type="journal article" date="2017" name="Int. J. Syst. Evol. Microbiol.">
        <title>Ramlibacter alkalitolerans sp. nov., alkali-tolerant bacterium isolated from soil of ginseng.</title>
        <authorList>
            <person name="Lee D.H."/>
            <person name="Cha C.J."/>
        </authorList>
    </citation>
    <scope>NUCLEOTIDE SEQUENCE [LARGE SCALE GENOMIC DNA]</scope>
    <source>
        <strain evidence="1 2">KACC 19305</strain>
    </source>
</reference>
<protein>
    <submittedName>
        <fullName evidence="1">Uncharacterized protein</fullName>
    </submittedName>
</protein>
<name>A0ABS1JH17_9BURK</name>
<dbReference type="RefSeq" id="WP_201686751.1">
    <property type="nucleotide sequence ID" value="NZ_JAEQND010000001.1"/>
</dbReference>
<dbReference type="EMBL" id="JAEQND010000001">
    <property type="protein sequence ID" value="MBL0423497.1"/>
    <property type="molecule type" value="Genomic_DNA"/>
</dbReference>
<proteinExistence type="predicted"/>